<keyword evidence="2" id="KW-1185">Reference proteome</keyword>
<protein>
    <submittedName>
        <fullName evidence="1">Transcriptional regulator</fullName>
    </submittedName>
</protein>
<dbReference type="CDD" id="cd00093">
    <property type="entry name" value="HTH_XRE"/>
    <property type="match status" value="1"/>
</dbReference>
<organism evidence="1 2">
    <name type="scientific">Rubellimicrobium rubrum</name>
    <dbReference type="NCBI Taxonomy" id="2585369"/>
    <lineage>
        <taxon>Bacteria</taxon>
        <taxon>Pseudomonadati</taxon>
        <taxon>Pseudomonadota</taxon>
        <taxon>Alphaproteobacteria</taxon>
        <taxon>Rhodobacterales</taxon>
        <taxon>Roseobacteraceae</taxon>
        <taxon>Rubellimicrobium</taxon>
    </lineage>
</organism>
<dbReference type="Proteomes" id="UP000305887">
    <property type="component" value="Unassembled WGS sequence"/>
</dbReference>
<sequence>MIPAQCRAARGLLNITQSALADAAAVGLTTVVDFEKERRQVGRFSVSFIRRALEAAGVVFIEENGGGPGVRLRKVGSDGGT</sequence>
<accession>A0A5C4MWV7</accession>
<dbReference type="AlphaFoldDB" id="A0A5C4MWV7"/>
<dbReference type="OrthoDB" id="7206663at2"/>
<dbReference type="InterPro" id="IPR001387">
    <property type="entry name" value="Cro/C1-type_HTH"/>
</dbReference>
<proteinExistence type="predicted"/>
<dbReference type="EMBL" id="VDFU01000010">
    <property type="protein sequence ID" value="TNC49532.1"/>
    <property type="molecule type" value="Genomic_DNA"/>
</dbReference>
<reference evidence="1 2" key="1">
    <citation type="submission" date="2019-06" db="EMBL/GenBank/DDBJ databases">
        <title>YIM 131921 draft genome.</title>
        <authorList>
            <person name="Jiang L."/>
        </authorList>
    </citation>
    <scope>NUCLEOTIDE SEQUENCE [LARGE SCALE GENOMIC DNA]</scope>
    <source>
        <strain evidence="1 2">YIM 131921</strain>
    </source>
</reference>
<dbReference type="GO" id="GO:0003677">
    <property type="term" value="F:DNA binding"/>
    <property type="evidence" value="ECO:0007669"/>
    <property type="project" value="InterPro"/>
</dbReference>
<dbReference type="Gene3D" id="1.10.260.40">
    <property type="entry name" value="lambda repressor-like DNA-binding domains"/>
    <property type="match status" value="1"/>
</dbReference>
<dbReference type="InterPro" id="IPR010982">
    <property type="entry name" value="Lambda_DNA-bd_dom_sf"/>
</dbReference>
<evidence type="ECO:0000313" key="2">
    <source>
        <dbReference type="Proteomes" id="UP000305887"/>
    </source>
</evidence>
<comment type="caution">
    <text evidence="1">The sequence shown here is derived from an EMBL/GenBank/DDBJ whole genome shotgun (WGS) entry which is preliminary data.</text>
</comment>
<dbReference type="SUPFAM" id="SSF47413">
    <property type="entry name" value="lambda repressor-like DNA-binding domains"/>
    <property type="match status" value="1"/>
</dbReference>
<gene>
    <name evidence="1" type="ORF">FHG66_10430</name>
</gene>
<name>A0A5C4MWV7_9RHOB</name>
<evidence type="ECO:0000313" key="1">
    <source>
        <dbReference type="EMBL" id="TNC49532.1"/>
    </source>
</evidence>